<keyword evidence="3" id="KW-0862">Zinc</keyword>
<dbReference type="RefSeq" id="WP_227577091.1">
    <property type="nucleotide sequence ID" value="NZ_CP101987.1"/>
</dbReference>
<dbReference type="InterPro" id="IPR011032">
    <property type="entry name" value="GroES-like_sf"/>
</dbReference>
<evidence type="ECO:0000256" key="1">
    <source>
        <dbReference type="ARBA" id="ARBA00001947"/>
    </source>
</evidence>
<keyword evidence="4" id="KW-0560">Oxidoreductase</keyword>
<dbReference type="InterPro" id="IPR050129">
    <property type="entry name" value="Zn_alcohol_dh"/>
</dbReference>
<dbReference type="Proteomes" id="UP001316384">
    <property type="component" value="Chromosome"/>
</dbReference>
<gene>
    <name evidence="6" type="ORF">NP048_00880</name>
</gene>
<comment type="cofactor">
    <cofactor evidence="1">
        <name>Zn(2+)</name>
        <dbReference type="ChEBI" id="CHEBI:29105"/>
    </cofactor>
</comment>
<evidence type="ECO:0000256" key="4">
    <source>
        <dbReference type="ARBA" id="ARBA00023002"/>
    </source>
</evidence>
<dbReference type="PANTHER" id="PTHR43401">
    <property type="entry name" value="L-THREONINE 3-DEHYDROGENASE"/>
    <property type="match status" value="1"/>
</dbReference>
<sequence>MRAVAYRGPHDLVVEERAEAPLAAGEVRVAVESVGVCGTDVRIVKGEHSAYAGVVGRVPGHEVVGRVAEIAPATDAGCAVGDLVFVAPNLGCGECAFCATGDENLCPATDGIGITLDGGFADSLVVPARAVAAGNLIRLEEGSSPDAAVLIEPLACVLRGQDKVGVREGDTVLVAGGGPVGLLHVALAVSRGARLVICSEPSPERRAAARRAGAAVVVDPTAEDLHAAVAHALGGRGPDVVVTAAPVHALQRQALEIAAVGGRVLLFGGLPKSRPTVEMDTNLIHYKELVVAGTTASNLTDCRRAAELVSGGAVDLDWMVSHVCALEDAARAVAQVQDASALKVILKPRPERSPS</sequence>
<accession>A0ABY5KNJ3</accession>
<reference evidence="6 7" key="1">
    <citation type="submission" date="2022-07" db="EMBL/GenBank/DDBJ databases">
        <title>Novel species in genus cellulomonas.</title>
        <authorList>
            <person name="Ye L."/>
        </authorList>
    </citation>
    <scope>NUCLEOTIDE SEQUENCE [LARGE SCALE GENOMIC DNA]</scope>
    <source>
        <strain evidence="7">zg-B89</strain>
    </source>
</reference>
<dbReference type="InterPro" id="IPR013149">
    <property type="entry name" value="ADH-like_C"/>
</dbReference>
<dbReference type="InterPro" id="IPR036291">
    <property type="entry name" value="NAD(P)-bd_dom_sf"/>
</dbReference>
<organism evidence="6 7">
    <name type="scientific">Cellulomonas xiejunii</name>
    <dbReference type="NCBI Taxonomy" id="2968083"/>
    <lineage>
        <taxon>Bacteria</taxon>
        <taxon>Bacillati</taxon>
        <taxon>Actinomycetota</taxon>
        <taxon>Actinomycetes</taxon>
        <taxon>Micrococcales</taxon>
        <taxon>Cellulomonadaceae</taxon>
        <taxon>Cellulomonas</taxon>
    </lineage>
</organism>
<dbReference type="SMART" id="SM00829">
    <property type="entry name" value="PKS_ER"/>
    <property type="match status" value="1"/>
</dbReference>
<keyword evidence="2" id="KW-0479">Metal-binding</keyword>
<feature type="domain" description="Enoyl reductase (ER)" evidence="5">
    <location>
        <begin position="8"/>
        <end position="346"/>
    </location>
</feature>
<dbReference type="SUPFAM" id="SSF51735">
    <property type="entry name" value="NAD(P)-binding Rossmann-fold domains"/>
    <property type="match status" value="1"/>
</dbReference>
<dbReference type="PANTHER" id="PTHR43401:SF2">
    <property type="entry name" value="L-THREONINE 3-DEHYDROGENASE"/>
    <property type="match status" value="1"/>
</dbReference>
<evidence type="ECO:0000259" key="5">
    <source>
        <dbReference type="SMART" id="SM00829"/>
    </source>
</evidence>
<proteinExistence type="predicted"/>
<protein>
    <submittedName>
        <fullName evidence="6">Alcohol dehydrogenase catalytic domain-containing protein</fullName>
    </submittedName>
</protein>
<dbReference type="Gene3D" id="3.40.50.720">
    <property type="entry name" value="NAD(P)-binding Rossmann-like Domain"/>
    <property type="match status" value="1"/>
</dbReference>
<dbReference type="InterPro" id="IPR013154">
    <property type="entry name" value="ADH-like_N"/>
</dbReference>
<evidence type="ECO:0000313" key="6">
    <source>
        <dbReference type="EMBL" id="UUI72057.1"/>
    </source>
</evidence>
<dbReference type="Pfam" id="PF00107">
    <property type="entry name" value="ADH_zinc_N"/>
    <property type="match status" value="1"/>
</dbReference>
<evidence type="ECO:0000256" key="2">
    <source>
        <dbReference type="ARBA" id="ARBA00022723"/>
    </source>
</evidence>
<dbReference type="SUPFAM" id="SSF50129">
    <property type="entry name" value="GroES-like"/>
    <property type="match status" value="1"/>
</dbReference>
<dbReference type="Gene3D" id="3.90.180.10">
    <property type="entry name" value="Medium-chain alcohol dehydrogenases, catalytic domain"/>
    <property type="match status" value="1"/>
</dbReference>
<evidence type="ECO:0000256" key="3">
    <source>
        <dbReference type="ARBA" id="ARBA00022833"/>
    </source>
</evidence>
<keyword evidence="7" id="KW-1185">Reference proteome</keyword>
<dbReference type="Pfam" id="PF08240">
    <property type="entry name" value="ADH_N"/>
    <property type="match status" value="1"/>
</dbReference>
<evidence type="ECO:0000313" key="7">
    <source>
        <dbReference type="Proteomes" id="UP001316384"/>
    </source>
</evidence>
<dbReference type="InterPro" id="IPR020843">
    <property type="entry name" value="ER"/>
</dbReference>
<name>A0ABY5KNJ3_9CELL</name>
<dbReference type="EMBL" id="CP101987">
    <property type="protein sequence ID" value="UUI72057.1"/>
    <property type="molecule type" value="Genomic_DNA"/>
</dbReference>